<protein>
    <submittedName>
        <fullName evidence="1">Uncharacterized protein</fullName>
    </submittedName>
</protein>
<dbReference type="EMBL" id="PQXO01000032">
    <property type="protein sequence ID" value="TGO91311.1"/>
    <property type="molecule type" value="Genomic_DNA"/>
</dbReference>
<evidence type="ECO:0000313" key="1">
    <source>
        <dbReference type="EMBL" id="TGO91311.1"/>
    </source>
</evidence>
<proteinExistence type="predicted"/>
<name>A0A4Z1L3F5_9HELO</name>
<dbReference type="Proteomes" id="UP000297280">
    <property type="component" value="Unassembled WGS sequence"/>
</dbReference>
<sequence length="97" mass="11103">MYAPPAPQQKQTKVSRYSLRFNHITIGIRNQTSIIQRERRVIDPYLHISSIVTRRKNDLHVTNTRTISGDPGGSTEFVDGLVDRTTVTRCSCFLEKN</sequence>
<dbReference type="AlphaFoldDB" id="A0A4Z1L3F5"/>
<accession>A0A4Z1L3F5</accession>
<evidence type="ECO:0000313" key="2">
    <source>
        <dbReference type="Proteomes" id="UP000297280"/>
    </source>
</evidence>
<keyword evidence="2" id="KW-1185">Reference proteome</keyword>
<comment type="caution">
    <text evidence="1">The sequence shown here is derived from an EMBL/GenBank/DDBJ whole genome shotgun (WGS) entry which is preliminary data.</text>
</comment>
<organism evidence="1 2">
    <name type="scientific">Botrytis porri</name>
    <dbReference type="NCBI Taxonomy" id="87229"/>
    <lineage>
        <taxon>Eukaryota</taxon>
        <taxon>Fungi</taxon>
        <taxon>Dikarya</taxon>
        <taxon>Ascomycota</taxon>
        <taxon>Pezizomycotina</taxon>
        <taxon>Leotiomycetes</taxon>
        <taxon>Helotiales</taxon>
        <taxon>Sclerotiniaceae</taxon>
        <taxon>Botrytis</taxon>
    </lineage>
</organism>
<reference evidence="1 2" key="1">
    <citation type="submission" date="2017-12" db="EMBL/GenBank/DDBJ databases">
        <title>Comparative genomics of Botrytis spp.</title>
        <authorList>
            <person name="Valero-Jimenez C.A."/>
            <person name="Tapia P."/>
            <person name="Veloso J."/>
            <person name="Silva-Moreno E."/>
            <person name="Staats M."/>
            <person name="Valdes J.H."/>
            <person name="Van Kan J.A.L."/>
        </authorList>
    </citation>
    <scope>NUCLEOTIDE SEQUENCE [LARGE SCALE GENOMIC DNA]</scope>
    <source>
        <strain evidence="1 2">MUCL3349</strain>
    </source>
</reference>
<gene>
    <name evidence="1" type="ORF">BPOR_0032g00310</name>
</gene>